<comment type="caution">
    <text evidence="1">The sequence shown here is derived from an EMBL/GenBank/DDBJ whole genome shotgun (WGS) entry which is preliminary data.</text>
</comment>
<organism evidence="1 2">
    <name type="scientific">Persea americana</name>
    <name type="common">Avocado</name>
    <dbReference type="NCBI Taxonomy" id="3435"/>
    <lineage>
        <taxon>Eukaryota</taxon>
        <taxon>Viridiplantae</taxon>
        <taxon>Streptophyta</taxon>
        <taxon>Embryophyta</taxon>
        <taxon>Tracheophyta</taxon>
        <taxon>Spermatophyta</taxon>
        <taxon>Magnoliopsida</taxon>
        <taxon>Magnoliidae</taxon>
        <taxon>Laurales</taxon>
        <taxon>Lauraceae</taxon>
        <taxon>Persea</taxon>
    </lineage>
</organism>
<reference evidence="1 2" key="1">
    <citation type="journal article" date="2022" name="Hortic Res">
        <title>A haplotype resolved chromosomal level avocado genome allows analysis of novel avocado genes.</title>
        <authorList>
            <person name="Nath O."/>
            <person name="Fletcher S.J."/>
            <person name="Hayward A."/>
            <person name="Shaw L.M."/>
            <person name="Masouleh A.K."/>
            <person name="Furtado A."/>
            <person name="Henry R.J."/>
            <person name="Mitter N."/>
        </authorList>
    </citation>
    <scope>NUCLEOTIDE SEQUENCE [LARGE SCALE GENOMIC DNA]</scope>
    <source>
        <strain evidence="2">cv. Hass</strain>
    </source>
</reference>
<sequence length="357" mass="39405">MVFNCSKTSSQPSNIHILSLVFVLILFLLSLSAESLSFQITSFDANATNIVYEGDAVPFNGYIRLNRVDYVSRVGRATHIEHVRVWDPSTRLLTDFTTTFSFVIDTQGKSEGNYGHGIVFFLAPVDSEIPTNSYGGFLGQLNTTSLLSPSKNNILGVEFDSFSNMEWDPPGEHVGFIVNSLSSSQYMSWNATVHSLDVANAQVSYEGSTQKLGLLLTYKNSPLSYNVSLDVDLRTILPEWVKIGFSTATGINTEVHRVLSWDFSSNLEGKEQMDANNNTNKETNTELMRKNNGGNILLIVLAIALGVMGALDAILLVWASRVVWKIWKIKQKEKGTHPPAQNSLPRTSAPNLVHGNP</sequence>
<proteinExistence type="predicted"/>
<gene>
    <name evidence="1" type="ORF">MRB53_007281</name>
</gene>
<protein>
    <submittedName>
        <fullName evidence="1">Uncharacterized protein</fullName>
    </submittedName>
</protein>
<evidence type="ECO:0000313" key="1">
    <source>
        <dbReference type="EMBL" id="KAJ8645533.1"/>
    </source>
</evidence>
<name>A0ACC2MIR2_PERAE</name>
<accession>A0ACC2MIR2</accession>
<dbReference type="EMBL" id="CM056810">
    <property type="protein sequence ID" value="KAJ8645533.1"/>
    <property type="molecule type" value="Genomic_DNA"/>
</dbReference>
<keyword evidence="2" id="KW-1185">Reference proteome</keyword>
<dbReference type="Proteomes" id="UP001234297">
    <property type="component" value="Chromosome 2"/>
</dbReference>
<evidence type="ECO:0000313" key="2">
    <source>
        <dbReference type="Proteomes" id="UP001234297"/>
    </source>
</evidence>